<accession>A0ABR7VYN1</accession>
<proteinExistence type="predicted"/>
<dbReference type="InterPro" id="IPR010321">
    <property type="entry name" value="DUF922"/>
</dbReference>
<name>A0ABR7VYN1_9FLAO</name>
<gene>
    <name evidence="1" type="ORF">HZY62_09870</name>
</gene>
<sequence length="174" mass="20281">MGAVKYFLVFLTTIGLGRAQEYETIAWSPVHKLTWKDFKGEVPENDRAAAVTASGITYQFSTQGTKDAMEIDFKVTTFFYPNKSWYQPHLCDSFILGHEQLHFDISELYAQKMRERLEAANFTQNVRAEVKLIYREILEELEAYQDLYDTQTNFSRDSIQQSVWAVKIKEALRN</sequence>
<reference evidence="1 2" key="1">
    <citation type="submission" date="2020-07" db="EMBL/GenBank/DDBJ databases">
        <title>The draft genome sequence of Maribacter polysiphoniae KCTC 22021.</title>
        <authorList>
            <person name="Mu L."/>
        </authorList>
    </citation>
    <scope>NUCLEOTIDE SEQUENCE [LARGE SCALE GENOMIC DNA]</scope>
    <source>
        <strain evidence="1 2">KCTC 22021</strain>
    </source>
</reference>
<dbReference type="Proteomes" id="UP000651837">
    <property type="component" value="Unassembled WGS sequence"/>
</dbReference>
<dbReference type="RefSeq" id="WP_109649737.1">
    <property type="nucleotide sequence ID" value="NZ_JACWLN010000003.1"/>
</dbReference>
<dbReference type="Pfam" id="PF06037">
    <property type="entry name" value="DUF922"/>
    <property type="match status" value="1"/>
</dbReference>
<comment type="caution">
    <text evidence="1">The sequence shown here is derived from an EMBL/GenBank/DDBJ whole genome shotgun (WGS) entry which is preliminary data.</text>
</comment>
<dbReference type="EMBL" id="JACWLN010000003">
    <property type="protein sequence ID" value="MBD1260892.1"/>
    <property type="molecule type" value="Genomic_DNA"/>
</dbReference>
<keyword evidence="2" id="KW-1185">Reference proteome</keyword>
<organism evidence="1 2">
    <name type="scientific">Maribacter polysiphoniae</name>
    <dbReference type="NCBI Taxonomy" id="429344"/>
    <lineage>
        <taxon>Bacteria</taxon>
        <taxon>Pseudomonadati</taxon>
        <taxon>Bacteroidota</taxon>
        <taxon>Flavobacteriia</taxon>
        <taxon>Flavobacteriales</taxon>
        <taxon>Flavobacteriaceae</taxon>
        <taxon>Maribacter</taxon>
    </lineage>
</organism>
<evidence type="ECO:0000313" key="2">
    <source>
        <dbReference type="Proteomes" id="UP000651837"/>
    </source>
</evidence>
<evidence type="ECO:0000313" key="1">
    <source>
        <dbReference type="EMBL" id="MBD1260892.1"/>
    </source>
</evidence>
<protein>
    <submittedName>
        <fullName evidence="1">DUF922 domain-containing protein</fullName>
    </submittedName>
</protein>